<dbReference type="Proteomes" id="UP001262889">
    <property type="component" value="Unassembled WGS sequence"/>
</dbReference>
<protein>
    <submittedName>
        <fullName evidence="1">Uncharacterized protein</fullName>
    </submittedName>
</protein>
<reference evidence="1 2" key="1">
    <citation type="submission" date="2023-09" db="EMBL/GenBank/DDBJ databases">
        <authorList>
            <person name="Rey-Velasco X."/>
        </authorList>
    </citation>
    <scope>NUCLEOTIDE SEQUENCE [LARGE SCALE GENOMIC DNA]</scope>
    <source>
        <strain evidence="1 2">F363</strain>
    </source>
</reference>
<name>A0ABU3CBK0_9FLAO</name>
<proteinExistence type="predicted"/>
<evidence type="ECO:0000313" key="1">
    <source>
        <dbReference type="EMBL" id="MDT0643718.1"/>
    </source>
</evidence>
<evidence type="ECO:0000313" key="2">
    <source>
        <dbReference type="Proteomes" id="UP001262889"/>
    </source>
</evidence>
<comment type="caution">
    <text evidence="1">The sequence shown here is derived from an EMBL/GenBank/DDBJ whole genome shotgun (WGS) entry which is preliminary data.</text>
</comment>
<organism evidence="1 2">
    <name type="scientific">Autumnicola tepida</name>
    <dbReference type="NCBI Taxonomy" id="3075595"/>
    <lineage>
        <taxon>Bacteria</taxon>
        <taxon>Pseudomonadati</taxon>
        <taxon>Bacteroidota</taxon>
        <taxon>Flavobacteriia</taxon>
        <taxon>Flavobacteriales</taxon>
        <taxon>Flavobacteriaceae</taxon>
        <taxon>Autumnicola</taxon>
    </lineage>
</organism>
<dbReference type="EMBL" id="JAVRHQ010000015">
    <property type="protein sequence ID" value="MDT0643718.1"/>
    <property type="molecule type" value="Genomic_DNA"/>
</dbReference>
<gene>
    <name evidence="1" type="ORF">RM553_12820</name>
</gene>
<dbReference type="RefSeq" id="WP_311535336.1">
    <property type="nucleotide sequence ID" value="NZ_JAVRHQ010000015.1"/>
</dbReference>
<accession>A0ABU3CBK0</accession>
<keyword evidence="2" id="KW-1185">Reference proteome</keyword>
<sequence>MTKKEKILFDLLQEKEFPVDQVWYESNFSWHPNRGWYATDIEGYEYHLGSDFAKAEGRIKNNEIKAYK</sequence>